<evidence type="ECO:0000256" key="17">
    <source>
        <dbReference type="ARBA" id="ARBA00044174"/>
    </source>
</evidence>
<evidence type="ECO:0000256" key="7">
    <source>
        <dbReference type="ARBA" id="ARBA00022723"/>
    </source>
</evidence>
<keyword evidence="31" id="KW-1185">Reference proteome</keyword>
<dbReference type="FunFam" id="3.10.100.10:FF:000007">
    <property type="entry name" value="L-selectin"/>
    <property type="match status" value="1"/>
</dbReference>
<dbReference type="Proteomes" id="UP000233020">
    <property type="component" value="Unplaced"/>
</dbReference>
<dbReference type="GO" id="GO:0070492">
    <property type="term" value="F:oligosaccharide binding"/>
    <property type="evidence" value="ECO:0007669"/>
    <property type="project" value="UniProtKB-ARBA"/>
</dbReference>
<dbReference type="InterPro" id="IPR016187">
    <property type="entry name" value="CTDL_fold"/>
</dbReference>
<keyword evidence="14 26" id="KW-0472">Membrane</keyword>
<evidence type="ECO:0000256" key="5">
    <source>
        <dbReference type="ARBA" id="ARBA00022659"/>
    </source>
</evidence>
<evidence type="ECO:0000256" key="3">
    <source>
        <dbReference type="ARBA" id="ARBA00022475"/>
    </source>
</evidence>
<evidence type="ECO:0000256" key="22">
    <source>
        <dbReference type="ARBA" id="ARBA00045502"/>
    </source>
</evidence>
<evidence type="ECO:0000256" key="12">
    <source>
        <dbReference type="ARBA" id="ARBA00022889"/>
    </source>
</evidence>
<evidence type="ECO:0000256" key="25">
    <source>
        <dbReference type="PROSITE-ProRule" id="PRU00302"/>
    </source>
</evidence>
<proteinExistence type="inferred from homology"/>
<comment type="caution">
    <text evidence="24">Lacks conserved residue(s) required for the propagation of feature annotation.</text>
</comment>
<dbReference type="GO" id="GO:0005886">
    <property type="term" value="C:plasma membrane"/>
    <property type="evidence" value="ECO:0007669"/>
    <property type="project" value="UniProtKB-SubCell"/>
</dbReference>
<feature type="disulfide bond" evidence="25">
    <location>
        <begin position="540"/>
        <end position="567"/>
    </location>
</feature>
<feature type="disulfide bond" evidence="25">
    <location>
        <begin position="230"/>
        <end position="257"/>
    </location>
</feature>
<keyword evidence="4 24" id="KW-0245">EGF-like domain</keyword>
<dbReference type="InterPro" id="IPR050350">
    <property type="entry name" value="Compl-Cell_Adhes-Reg"/>
</dbReference>
<evidence type="ECO:0000256" key="9">
    <source>
        <dbReference type="ARBA" id="ARBA00022734"/>
    </source>
</evidence>
<dbReference type="Ensembl" id="ENSANAT00000053817.1">
    <property type="protein sequence ID" value="ENSANAP00000035748.1"/>
    <property type="gene ID" value="ENSANAG00000035384.1"/>
</dbReference>
<dbReference type="InterPro" id="IPR018378">
    <property type="entry name" value="C-type_lectin_CS"/>
</dbReference>
<keyword evidence="6 26" id="KW-0812">Transmembrane</keyword>
<feature type="disulfide bond" evidence="25">
    <location>
        <begin position="610"/>
        <end position="637"/>
    </location>
</feature>
<reference evidence="30" key="1">
    <citation type="submission" date="2025-08" db="UniProtKB">
        <authorList>
            <consortium name="Ensembl"/>
        </authorList>
    </citation>
    <scope>IDENTIFICATION</scope>
</reference>
<protein>
    <recommendedName>
        <fullName evidence="17">p-selectin</fullName>
    </recommendedName>
    <alternativeName>
        <fullName evidence="18">CD62 antigen-like family member P</fullName>
    </alternativeName>
    <alternativeName>
        <fullName evidence="20">Granule membrane protein 140</fullName>
    </alternativeName>
    <alternativeName>
        <fullName evidence="21">Leukocyte-endothelial cell adhesion molecule 3</fullName>
    </alternativeName>
    <alternativeName>
        <fullName evidence="19">Platelet activation dependent granule-external membrane protein</fullName>
    </alternativeName>
</protein>
<dbReference type="PROSITE" id="PS00615">
    <property type="entry name" value="C_TYPE_LECTIN_1"/>
    <property type="match status" value="1"/>
</dbReference>
<evidence type="ECO:0000256" key="21">
    <source>
        <dbReference type="ARBA" id="ARBA00044355"/>
    </source>
</evidence>
<dbReference type="SMART" id="SM00032">
    <property type="entry name" value="CCP"/>
    <property type="match status" value="8"/>
</dbReference>
<comment type="similarity">
    <text evidence="2">Belongs to the selectin/LECAM family.</text>
</comment>
<dbReference type="SUPFAM" id="SSF56436">
    <property type="entry name" value="C-type lectin-like"/>
    <property type="match status" value="1"/>
</dbReference>
<evidence type="ECO:0000259" key="29">
    <source>
        <dbReference type="PROSITE" id="PS50923"/>
    </source>
</evidence>
<dbReference type="InterPro" id="IPR033991">
    <property type="entry name" value="Selectin_CTLD"/>
</dbReference>
<dbReference type="Pfam" id="PF00059">
    <property type="entry name" value="Lectin_C"/>
    <property type="match status" value="1"/>
</dbReference>
<evidence type="ECO:0000256" key="4">
    <source>
        <dbReference type="ARBA" id="ARBA00022536"/>
    </source>
</evidence>
<dbReference type="PANTHER" id="PTHR19325:SF484">
    <property type="entry name" value="P-SELECTIN"/>
    <property type="match status" value="1"/>
</dbReference>
<dbReference type="GO" id="GO:0050901">
    <property type="term" value="P:leukocyte tethering or rolling"/>
    <property type="evidence" value="ECO:0007669"/>
    <property type="project" value="UniProtKB-ARBA"/>
</dbReference>
<evidence type="ECO:0000256" key="13">
    <source>
        <dbReference type="ARBA" id="ARBA00022989"/>
    </source>
</evidence>
<feature type="disulfide bond" evidence="24">
    <location>
        <begin position="185"/>
        <end position="194"/>
    </location>
</feature>
<evidence type="ECO:0000256" key="23">
    <source>
        <dbReference type="ARBA" id="ARBA00046840"/>
    </source>
</evidence>
<dbReference type="GO" id="GO:0046872">
    <property type="term" value="F:metal ion binding"/>
    <property type="evidence" value="ECO:0007669"/>
    <property type="project" value="UniProtKB-KW"/>
</dbReference>
<dbReference type="PROSITE" id="PS00022">
    <property type="entry name" value="EGF_1"/>
    <property type="match status" value="1"/>
</dbReference>
<name>A0A2K5ERD7_AOTNA</name>
<feature type="domain" description="Sushi" evidence="29">
    <location>
        <begin position="446"/>
        <end position="507"/>
    </location>
</feature>
<dbReference type="InterPro" id="IPR002396">
    <property type="entry name" value="Selectin_superfamily"/>
</dbReference>
<feature type="domain" description="EGF-like" evidence="27">
    <location>
        <begin position="159"/>
        <end position="195"/>
    </location>
</feature>
<keyword evidence="11" id="KW-0106">Calcium</keyword>
<evidence type="ECO:0000256" key="26">
    <source>
        <dbReference type="SAM" id="Phobius"/>
    </source>
</evidence>
<dbReference type="Pfam" id="PF00084">
    <property type="entry name" value="Sushi"/>
    <property type="match status" value="8"/>
</dbReference>
<evidence type="ECO:0000256" key="20">
    <source>
        <dbReference type="ARBA" id="ARBA00044337"/>
    </source>
</evidence>
<dbReference type="GeneID" id="105711808"/>
<comment type="subunit">
    <text evidence="23">Interacts with SNX17. Interacts with SELPLG/PSGL1 and PODXL2 and mediates neutrophil adhesion and leukocyte rolling. This interaction requires the sialyl-Lewis X epitope of SELPLG and PODXL2, and specific tyrosine sulfation on SELPLG. Interacts (via C-type lectin domain) with alpha-IIb/beta3 integrin ITGA2B:ITGB3 and alpha-V/beta-3 integrin ITGAV:ITGB3. Interacts with alpha5/beta1 integrin ITGA5:ITGB1 and alpha4/beta1 integrin ITGA4:ITGB.</text>
</comment>
<keyword evidence="16" id="KW-0325">Glycoprotein</keyword>
<dbReference type="CDD" id="cd00033">
    <property type="entry name" value="CCP"/>
    <property type="match status" value="8"/>
</dbReference>
<evidence type="ECO:0000256" key="6">
    <source>
        <dbReference type="ARBA" id="ARBA00022692"/>
    </source>
</evidence>
<feature type="domain" description="Sushi" evidence="29">
    <location>
        <begin position="508"/>
        <end position="569"/>
    </location>
</feature>
<evidence type="ECO:0000256" key="2">
    <source>
        <dbReference type="ARBA" id="ARBA00007360"/>
    </source>
</evidence>
<keyword evidence="12" id="KW-0130">Cell adhesion</keyword>
<dbReference type="GO" id="GO:0098742">
    <property type="term" value="P:cell-cell adhesion via plasma-membrane adhesion molecules"/>
    <property type="evidence" value="ECO:0007669"/>
    <property type="project" value="UniProtKB-ARBA"/>
</dbReference>
<dbReference type="Gene3D" id="3.10.100.10">
    <property type="entry name" value="Mannose-Binding Protein A, subunit A"/>
    <property type="match status" value="1"/>
</dbReference>
<feature type="domain" description="Sushi" evidence="29">
    <location>
        <begin position="578"/>
        <end position="639"/>
    </location>
</feature>
<keyword evidence="10" id="KW-0677">Repeat</keyword>
<keyword evidence="8" id="KW-0732">Signal</keyword>
<dbReference type="CDD" id="cd00054">
    <property type="entry name" value="EGF_CA"/>
    <property type="match status" value="1"/>
</dbReference>
<reference evidence="30" key="2">
    <citation type="submission" date="2025-09" db="UniProtKB">
        <authorList>
            <consortium name="Ensembl"/>
        </authorList>
    </citation>
    <scope>IDENTIFICATION</scope>
</reference>
<feature type="domain" description="Sushi" evidence="29">
    <location>
        <begin position="640"/>
        <end position="701"/>
    </location>
</feature>
<dbReference type="GeneTree" id="ENSGT00940000161063"/>
<feature type="domain" description="Sushi" evidence="29">
    <location>
        <begin position="198"/>
        <end position="259"/>
    </location>
</feature>
<keyword evidence="13 26" id="KW-1133">Transmembrane helix</keyword>
<dbReference type="SUPFAM" id="SSF57196">
    <property type="entry name" value="EGF/Laminin"/>
    <property type="match status" value="1"/>
</dbReference>
<dbReference type="PROSITE" id="PS01186">
    <property type="entry name" value="EGF_2"/>
    <property type="match status" value="1"/>
</dbReference>
<feature type="disulfide bond" evidence="25">
    <location>
        <begin position="478"/>
        <end position="505"/>
    </location>
</feature>
<dbReference type="PROSITE" id="PS50041">
    <property type="entry name" value="C_TYPE_LECTIN_2"/>
    <property type="match status" value="1"/>
</dbReference>
<dbReference type="InterPro" id="IPR016186">
    <property type="entry name" value="C-type_lectin-like/link_sf"/>
</dbReference>
<dbReference type="AlphaFoldDB" id="A0A2K5ERD7"/>
<feature type="domain" description="Sushi" evidence="29">
    <location>
        <begin position="384"/>
        <end position="445"/>
    </location>
</feature>
<evidence type="ECO:0000256" key="8">
    <source>
        <dbReference type="ARBA" id="ARBA00022729"/>
    </source>
</evidence>
<dbReference type="InterPro" id="IPR035976">
    <property type="entry name" value="Sushi/SCR/CCP_sf"/>
</dbReference>
<dbReference type="InterPro" id="IPR001304">
    <property type="entry name" value="C-type_lectin-like"/>
</dbReference>
<dbReference type="FunFam" id="2.10.70.10:FF:000001">
    <property type="entry name" value="Selectin P"/>
    <property type="match status" value="8"/>
</dbReference>
<evidence type="ECO:0000256" key="11">
    <source>
        <dbReference type="ARBA" id="ARBA00022837"/>
    </source>
</evidence>
<comment type="function">
    <text evidence="22">Ca(2+)-dependent receptor for myeloid cells that binds to carbohydrates on neutrophils and monocytes. Mediates the interaction of activated endothelial cells or platelets with leukocytes. The ligand recognized is sialyl-Lewis X. Mediates rapid rolling of leukocyte rolling over vascular surfaces during the initial steps in inflammation through interaction with SELPLG. Mediates cell-cell interactions and cell adhesion via the interaction with integrin alpha-IIb/beta3 (ITGA2B:ITGB3) and integrin alpha-V/beta-3 (ITGAV:ITGB3).</text>
</comment>
<comment type="subcellular location">
    <subcellularLocation>
        <location evidence="1">Cell membrane</location>
        <topology evidence="1">Single-pass type I membrane protein</topology>
    </subcellularLocation>
</comment>
<accession>A0A2K5ERD7</accession>
<evidence type="ECO:0000256" key="16">
    <source>
        <dbReference type="ARBA" id="ARBA00023180"/>
    </source>
</evidence>
<evidence type="ECO:0000259" key="28">
    <source>
        <dbReference type="PROSITE" id="PS50041"/>
    </source>
</evidence>
<feature type="disulfide bond" evidence="25">
    <location>
        <begin position="416"/>
        <end position="443"/>
    </location>
</feature>
<evidence type="ECO:0000256" key="24">
    <source>
        <dbReference type="PROSITE-ProRule" id="PRU00076"/>
    </source>
</evidence>
<dbReference type="Gene3D" id="2.10.25.10">
    <property type="entry name" value="Laminin"/>
    <property type="match status" value="1"/>
</dbReference>
<evidence type="ECO:0000259" key="27">
    <source>
        <dbReference type="PROSITE" id="PS50026"/>
    </source>
</evidence>
<dbReference type="InterPro" id="IPR000742">
    <property type="entry name" value="EGF"/>
</dbReference>
<dbReference type="PROSITE" id="PS50026">
    <property type="entry name" value="EGF_3"/>
    <property type="match status" value="1"/>
</dbReference>
<feature type="disulfide bond" evidence="25">
    <location>
        <begin position="292"/>
        <end position="319"/>
    </location>
</feature>
<evidence type="ECO:0000256" key="18">
    <source>
        <dbReference type="ARBA" id="ARBA00044221"/>
    </source>
</evidence>
<keyword evidence="3" id="KW-1003">Cell membrane</keyword>
<dbReference type="InterPro" id="IPR000436">
    <property type="entry name" value="Sushi_SCR_CCP_dom"/>
</dbReference>
<dbReference type="PANTHER" id="PTHR19325">
    <property type="entry name" value="COMPLEMENT COMPONENT-RELATED SUSHI DOMAIN-CONTAINING"/>
    <property type="match status" value="1"/>
</dbReference>
<keyword evidence="7" id="KW-0479">Metal-binding</keyword>
<keyword evidence="15 24" id="KW-1015">Disulfide bond</keyword>
<dbReference type="CTD" id="6403"/>
<evidence type="ECO:0000313" key="30">
    <source>
        <dbReference type="Ensembl" id="ENSANAP00000035748.1"/>
    </source>
</evidence>
<dbReference type="SUPFAM" id="SSF57535">
    <property type="entry name" value="Complement control module/SCR domain"/>
    <property type="match status" value="8"/>
</dbReference>
<evidence type="ECO:0000256" key="15">
    <source>
        <dbReference type="ARBA" id="ARBA00023157"/>
    </source>
</evidence>
<evidence type="ECO:0000256" key="1">
    <source>
        <dbReference type="ARBA" id="ARBA00004251"/>
    </source>
</evidence>
<feature type="disulfide bond" evidence="25">
    <location>
        <begin position="672"/>
        <end position="699"/>
    </location>
</feature>
<dbReference type="PRINTS" id="PR00343">
    <property type="entry name" value="SELECTIN"/>
</dbReference>
<feature type="domain" description="Sushi" evidence="29">
    <location>
        <begin position="260"/>
        <end position="321"/>
    </location>
</feature>
<sequence length="768" mass="83865">MASCQKAILYQRSLRVVFGIAQLLCFSALISELTNQKEVAAWTYHYSTKAYSWNISRKYCQNRYTDLVAIQNQNEIAYLNEVLPYYSSYYWIGIRKINKTWTWVGTKKALTDEAENWAVNEPNNKRNNEDCVEIYIKSPSAPGKWNDEHCLKKKRALCYTASCRDMSCSKQGECLETIGNYTCSCYPGFYGPECEYVRECGEPELPQHVLMNCSHPLGNFSFNSQCSFHCTEGYQVNGPSKLECLATGTWTNKPPQCLAVQCPPLKIPERGNMTCLHSAKEFQHQSSCSFGCEEGFALVGAEVVQCTASGVWTAPPPVCKAISCKALESPVHGSMDCSSSLRAFQYDTNCSFRCAEGFMLRGADTVRCDKLGQWTAPAPVCQALQCRDLPVQNEAQMNCSHPFGAFRYQSVCSFTCNEGLLLVGASELECLATGSWSSVAPECQAIPCTPLLSPQNGTMTCVRPLGSSSYKSTCQFMCDEGFSLSGPERLDCTPSGHWTDSPPTCEASKCPELFAPEQGNLDCSDTRGGFNVGSTCRFSCNKGFKLEGPNNVECTISGRWSATPPTCKGIASVSTPEVQCPALTTPGQGTMFCRHHLGTFGFNTTCYFGCNAGFTLIGDSTLSCRPSGQWTAVTPACRAVKCSELQVNTPVVMNCSNLWGNFSYGSICSFHCLEGQLLNGSAQTACQENGHWSTTVPTCQAGPLTIQEALTYFGGGVASVTGLITCGTLLALLRKRFRQKDDGKCPLNPHSHLGTYGVFTNAAFDPSP</sequence>
<evidence type="ECO:0000256" key="14">
    <source>
        <dbReference type="ARBA" id="ARBA00023136"/>
    </source>
</evidence>
<keyword evidence="9" id="KW-0430">Lectin</keyword>
<dbReference type="OrthoDB" id="406096at2759"/>
<feature type="disulfide bond" evidence="25">
    <location>
        <begin position="354"/>
        <end position="381"/>
    </location>
</feature>
<feature type="domain" description="C-type lectin" evidence="28">
    <location>
        <begin position="39"/>
        <end position="159"/>
    </location>
</feature>
<organism evidence="30 31">
    <name type="scientific">Aotus nancymaae</name>
    <name type="common">Ma's night monkey</name>
    <dbReference type="NCBI Taxonomy" id="37293"/>
    <lineage>
        <taxon>Eukaryota</taxon>
        <taxon>Metazoa</taxon>
        <taxon>Chordata</taxon>
        <taxon>Craniata</taxon>
        <taxon>Vertebrata</taxon>
        <taxon>Euteleostomi</taxon>
        <taxon>Mammalia</taxon>
        <taxon>Eutheria</taxon>
        <taxon>Euarchontoglires</taxon>
        <taxon>Primates</taxon>
        <taxon>Haplorrhini</taxon>
        <taxon>Platyrrhini</taxon>
        <taxon>Aotidae</taxon>
        <taxon>Aotus</taxon>
    </lineage>
</organism>
<dbReference type="SMART" id="SM00034">
    <property type="entry name" value="CLECT"/>
    <property type="match status" value="1"/>
</dbReference>
<gene>
    <name evidence="30" type="primary">SELP</name>
</gene>
<evidence type="ECO:0000256" key="19">
    <source>
        <dbReference type="ARBA" id="ARBA00044292"/>
    </source>
</evidence>
<dbReference type="PROSITE" id="PS50923">
    <property type="entry name" value="SUSHI"/>
    <property type="match status" value="8"/>
</dbReference>
<feature type="transmembrane region" description="Helical" evidence="26">
    <location>
        <begin position="709"/>
        <end position="733"/>
    </location>
</feature>
<feature type="domain" description="Sushi" evidence="29">
    <location>
        <begin position="322"/>
        <end position="383"/>
    </location>
</feature>
<evidence type="ECO:0000313" key="31">
    <source>
        <dbReference type="Proteomes" id="UP000233020"/>
    </source>
</evidence>
<keyword evidence="5 25" id="KW-0768">Sushi</keyword>
<dbReference type="Gene3D" id="2.10.70.10">
    <property type="entry name" value="Complement Module, domain 1"/>
    <property type="match status" value="8"/>
</dbReference>
<evidence type="ECO:0000256" key="10">
    <source>
        <dbReference type="ARBA" id="ARBA00022737"/>
    </source>
</evidence>
<dbReference type="FunFam" id="2.10.25.10:FF:000176">
    <property type="entry name" value="Selectin P"/>
    <property type="match status" value="1"/>
</dbReference>
<dbReference type="CDD" id="cd03592">
    <property type="entry name" value="CLECT_selectins_like"/>
    <property type="match status" value="1"/>
</dbReference>